<evidence type="ECO:0000313" key="3">
    <source>
        <dbReference type="WBParaSite" id="PEQ_0000068801-mRNA-1"/>
    </source>
</evidence>
<feature type="region of interest" description="Disordered" evidence="1">
    <location>
        <begin position="1"/>
        <end position="34"/>
    </location>
</feature>
<proteinExistence type="predicted"/>
<evidence type="ECO:0000313" key="2">
    <source>
        <dbReference type="Proteomes" id="UP000887564"/>
    </source>
</evidence>
<dbReference type="WBParaSite" id="PEQ_0000068801-mRNA-1">
    <property type="protein sequence ID" value="PEQ_0000068801-mRNA-1"/>
    <property type="gene ID" value="PEQ_0000068801"/>
</dbReference>
<dbReference type="AlphaFoldDB" id="A0A914R352"/>
<organism evidence="2 3">
    <name type="scientific">Parascaris equorum</name>
    <name type="common">Equine roundworm</name>
    <dbReference type="NCBI Taxonomy" id="6256"/>
    <lineage>
        <taxon>Eukaryota</taxon>
        <taxon>Metazoa</taxon>
        <taxon>Ecdysozoa</taxon>
        <taxon>Nematoda</taxon>
        <taxon>Chromadorea</taxon>
        <taxon>Rhabditida</taxon>
        <taxon>Spirurina</taxon>
        <taxon>Ascaridomorpha</taxon>
        <taxon>Ascaridoidea</taxon>
        <taxon>Ascarididae</taxon>
        <taxon>Parascaris</taxon>
    </lineage>
</organism>
<protein>
    <submittedName>
        <fullName evidence="3">Uncharacterized protein</fullName>
    </submittedName>
</protein>
<sequence>MERWRQKCHPQYDRSQTVHDGAKKKHTPQNNNPFFVHKYTDETHYRADSGKDVTNCPGPSLLWNHHKDKIGKWLSRYDIMYHR</sequence>
<accession>A0A914R352</accession>
<evidence type="ECO:0000256" key="1">
    <source>
        <dbReference type="SAM" id="MobiDB-lite"/>
    </source>
</evidence>
<keyword evidence="2" id="KW-1185">Reference proteome</keyword>
<reference evidence="3" key="1">
    <citation type="submission" date="2022-11" db="UniProtKB">
        <authorList>
            <consortium name="WormBaseParasite"/>
        </authorList>
    </citation>
    <scope>IDENTIFICATION</scope>
</reference>
<name>A0A914R352_PAREQ</name>
<dbReference type="Proteomes" id="UP000887564">
    <property type="component" value="Unplaced"/>
</dbReference>
<feature type="compositionally biased region" description="Basic and acidic residues" evidence="1">
    <location>
        <begin position="1"/>
        <end position="21"/>
    </location>
</feature>